<name>A0A9D3SM83_9TELE</name>
<feature type="active site" description="Nucleophile" evidence="4">
    <location>
        <position position="200"/>
    </location>
</feature>
<dbReference type="EMBL" id="JAHKSW010000007">
    <property type="protein sequence ID" value="KAG7329931.1"/>
    <property type="molecule type" value="Genomic_DNA"/>
</dbReference>
<comment type="caution">
    <text evidence="8">The sequence shown here is derived from an EMBL/GenBank/DDBJ whole genome shotgun (WGS) entry which is preliminary data.</text>
</comment>
<evidence type="ECO:0000256" key="3">
    <source>
        <dbReference type="ARBA" id="ARBA00022490"/>
    </source>
</evidence>
<dbReference type="PRINTS" id="PR02057">
    <property type="entry name" value="PROTEINF105B"/>
</dbReference>
<evidence type="ECO:0000256" key="1">
    <source>
        <dbReference type="ARBA" id="ARBA00004496"/>
    </source>
</evidence>
<feature type="compositionally biased region" description="Polar residues" evidence="7">
    <location>
        <begin position="431"/>
        <end position="442"/>
    </location>
</feature>
<feature type="region of interest" description="Linear diubiquitin binding" evidence="5">
    <location>
        <begin position="402"/>
        <end position="404"/>
    </location>
</feature>
<evidence type="ECO:0000313" key="8">
    <source>
        <dbReference type="EMBL" id="KAG7329931.1"/>
    </source>
</evidence>
<evidence type="ECO:0000256" key="7">
    <source>
        <dbReference type="SAM" id="MobiDB-lite"/>
    </source>
</evidence>
<dbReference type="GO" id="GO:0004843">
    <property type="term" value="F:cysteine-type deubiquitinase activity"/>
    <property type="evidence" value="ECO:0007669"/>
    <property type="project" value="InterPro"/>
</dbReference>
<dbReference type="OrthoDB" id="5962728at2759"/>
<keyword evidence="9" id="KW-1185">Reference proteome</keyword>
<feature type="region of interest" description="Linear diubiquitin binding" evidence="5">
    <location>
        <begin position="166"/>
        <end position="167"/>
    </location>
</feature>
<feature type="compositionally biased region" description="Basic and acidic residues" evidence="7">
    <location>
        <begin position="414"/>
        <end position="425"/>
    </location>
</feature>
<feature type="coiled-coil region" evidence="6">
    <location>
        <begin position="108"/>
        <end position="135"/>
    </location>
</feature>
<dbReference type="Proteomes" id="UP000824219">
    <property type="component" value="Linkage Group LG07"/>
</dbReference>
<evidence type="ECO:0000313" key="9">
    <source>
        <dbReference type="Proteomes" id="UP000824219"/>
    </source>
</evidence>
<feature type="region of interest" description="Disordered" evidence="7">
    <location>
        <begin position="1"/>
        <end position="87"/>
    </location>
</feature>
<comment type="similarity">
    <text evidence="2">Belongs to the peptidase C65 family. Otulin subfamily.</text>
</comment>
<feature type="region of interest" description="Disordered" evidence="7">
    <location>
        <begin position="412"/>
        <end position="442"/>
    </location>
</feature>
<proteinExistence type="inferred from homology"/>
<feature type="site" description="Linear diubiquitin binding" evidence="5">
    <location>
        <position position="380"/>
    </location>
</feature>
<dbReference type="PANTHER" id="PTHR33662:SF3">
    <property type="entry name" value="FIBROUS SHEATH CABYR-BINDING PROTEIN-LIKE-RELATED"/>
    <property type="match status" value="1"/>
</dbReference>
<gene>
    <name evidence="8" type="ORF">KOW79_006153</name>
</gene>
<evidence type="ECO:0000256" key="6">
    <source>
        <dbReference type="SAM" id="Coils"/>
    </source>
</evidence>
<feature type="active site" evidence="4">
    <location>
        <position position="197"/>
    </location>
</feature>
<sequence length="442" mass="50890">MRPTEPGANDGRNRKTNKTNTNRGRTVAQCREAPESCSKSKKSKKVGLSVKKPSQTVPAAASKKDACPSKHEKIREMSSSIKAAPENKVKWSKQDSHLCKWYPEEMSAAEEDNSEEDLYRAAEEIEQERQEKHTERQLSKAASVLNFEDQTSVSAPEGLLSYSQREWKGNTTKSHLIRKGYGAVAQKFDSLRRVRGDNYCALRAALFQLFNQTSKLSNWLHDSENVQLQCVQDLVEEWKFPFASREKGGAVEQLEQCLKLLSLRWHEAIQCKSQAERERFCQKLFVGDREEYELLEALKFLMLKTVIQLHYDMQKGSSVPEFCWLLFARDTSKCPRSFLTNHLRHVGFSGGLEQVEMFLLGYSLEHTLQAFRLYKTDTEEFITYYPDDHRTEWPCLSLLTEDDRHYNVPVPKQSKLESAKHDKPIRPIWNKPSSGTGRTTLL</sequence>
<dbReference type="Pfam" id="PF16218">
    <property type="entry name" value="Peptidase_C101"/>
    <property type="match status" value="1"/>
</dbReference>
<accession>A0A9D3SM83</accession>
<feature type="region of interest" description="Linear diubiquitin binding" evidence="5">
    <location>
        <begin position="195"/>
        <end position="197"/>
    </location>
</feature>
<organism evidence="8 9">
    <name type="scientific">Hemibagrus wyckioides</name>
    <dbReference type="NCBI Taxonomy" id="337641"/>
    <lineage>
        <taxon>Eukaryota</taxon>
        <taxon>Metazoa</taxon>
        <taxon>Chordata</taxon>
        <taxon>Craniata</taxon>
        <taxon>Vertebrata</taxon>
        <taxon>Euteleostomi</taxon>
        <taxon>Actinopterygii</taxon>
        <taxon>Neopterygii</taxon>
        <taxon>Teleostei</taxon>
        <taxon>Ostariophysi</taxon>
        <taxon>Siluriformes</taxon>
        <taxon>Bagridae</taxon>
        <taxon>Hemibagrus</taxon>
    </lineage>
</organism>
<protein>
    <submittedName>
        <fullName evidence="8">Uncharacterized protein</fullName>
    </submittedName>
</protein>
<feature type="active site" evidence="4">
    <location>
        <position position="405"/>
    </location>
</feature>
<keyword evidence="3" id="KW-0963">Cytoplasm</keyword>
<reference evidence="8 9" key="1">
    <citation type="submission" date="2021-06" db="EMBL/GenBank/DDBJ databases">
        <title>Chromosome-level genome assembly of the red-tail catfish (Hemibagrus wyckioides).</title>
        <authorList>
            <person name="Shao F."/>
        </authorList>
    </citation>
    <scope>NUCLEOTIDE SEQUENCE [LARGE SCALE GENOMIC DNA]</scope>
    <source>
        <strain evidence="8">EC202008001</strain>
        <tissue evidence="8">Blood</tissue>
    </source>
</reference>
<evidence type="ECO:0000256" key="5">
    <source>
        <dbReference type="PIRSR" id="PIRSR623237-2"/>
    </source>
</evidence>
<dbReference type="PRINTS" id="PR02055">
    <property type="entry name" value="PROTEINF105"/>
</dbReference>
<feature type="compositionally biased region" description="Basic and acidic residues" evidence="7">
    <location>
        <begin position="62"/>
        <end position="76"/>
    </location>
</feature>
<dbReference type="PANTHER" id="PTHR33662">
    <property type="entry name" value="OTU DEUBIQUITINASE WITH LINEAR LINKAGE-SPECIFICITY A-RELATED"/>
    <property type="match status" value="1"/>
</dbReference>
<dbReference type="InterPro" id="IPR023235">
    <property type="entry name" value="FAM105"/>
</dbReference>
<dbReference type="InterPro" id="IPR023237">
    <property type="entry name" value="Otulin"/>
</dbReference>
<keyword evidence="6" id="KW-0175">Coiled coil</keyword>
<evidence type="ECO:0000256" key="2">
    <source>
        <dbReference type="ARBA" id="ARBA00010267"/>
    </source>
</evidence>
<evidence type="ECO:0000256" key="4">
    <source>
        <dbReference type="PIRSR" id="PIRSR623237-1"/>
    </source>
</evidence>
<dbReference type="GO" id="GO:0005737">
    <property type="term" value="C:cytoplasm"/>
    <property type="evidence" value="ECO:0007669"/>
    <property type="project" value="UniProtKB-SubCell"/>
</dbReference>
<comment type="subcellular location">
    <subcellularLocation>
        <location evidence="1">Cytoplasm</location>
    </subcellularLocation>
</comment>
<dbReference type="GO" id="GO:1990108">
    <property type="term" value="P:protein linear deubiquitination"/>
    <property type="evidence" value="ECO:0007669"/>
    <property type="project" value="InterPro"/>
</dbReference>
<dbReference type="AlphaFoldDB" id="A0A9D3SM83"/>